<evidence type="ECO:0000256" key="2">
    <source>
        <dbReference type="ARBA" id="ARBA00022827"/>
    </source>
</evidence>
<evidence type="ECO:0000313" key="4">
    <source>
        <dbReference type="EMBL" id="OJJ48022.1"/>
    </source>
</evidence>
<dbReference type="GeneID" id="34615690"/>
<dbReference type="STRING" id="1073090.A0A1L9SL78"/>
<dbReference type="Proteomes" id="UP000184188">
    <property type="component" value="Unassembled WGS sequence"/>
</dbReference>
<dbReference type="AlphaFoldDB" id="A0A1L9SL78"/>
<sequence length="605" mass="67453">MESVDLVIIGAGWFGLSALKTYRQLHPTENVLLVDSAASVGGVWAKERLYAGLKSNNMLGTYEFSDFPMDEATFGVRPGEHIPGPVIQKYLELYAVHFGVMDCIRLNTRVKTVEQQQDGGWIVTVDTDFHPTSTITTAKLIIATGVTSQPFLPDFPGQESFSAPLFHIRDLPQYESDLARAAEQDGEGKITVFGGTKSAWDAVYSSASQGRPVDWIIRASGHGPVWMAPPYVTPLSRWLEKLVTTRLLTLFSPCVWGDQDGFPLMRRLLHSTWLGRKIVDAFWWVLTNDIVSLNRYDSHPETSKLRPWVDPFWTATSVSILNYPTDFFALVRDGTVRVHIADIDTLEAPNRVRLSTGETLQSTALICATGWHATPAIQFLPATLESQMGFPSAPDPLGKDLLRHASAEILSRFPRLCTPPPPGPNPLAASSFRPLGPAAPAAALHPFRLARFIVPLAFFKDRSLAFLGVPMTFNTPLVAQTQALWATAYLDDRLGVRSTEKCPQAVVEDLRADMHPEKMEDADIDFDIDLQWETALHTEFGRYRYPAGLGKRNPDFVFDALPYLDLLLADLGIHSRRKRGLIADYVQPYGVEDYRGLVEEWKESQ</sequence>
<keyword evidence="3" id="KW-0560">Oxidoreductase</keyword>
<dbReference type="PANTHER" id="PTHR23023">
    <property type="entry name" value="DIMETHYLANILINE MONOOXYGENASE"/>
    <property type="match status" value="1"/>
</dbReference>
<evidence type="ECO:0000313" key="5">
    <source>
        <dbReference type="Proteomes" id="UP000184188"/>
    </source>
</evidence>
<name>A0A1L9SL78_9EURO</name>
<dbReference type="OrthoDB" id="2915840at2759"/>
<evidence type="ECO:0000256" key="3">
    <source>
        <dbReference type="ARBA" id="ARBA00023002"/>
    </source>
</evidence>
<dbReference type="VEuPathDB" id="FungiDB:ASPZODRAFT_64389"/>
<dbReference type="Pfam" id="PF13738">
    <property type="entry name" value="Pyr_redox_3"/>
    <property type="match status" value="1"/>
</dbReference>
<dbReference type="InterPro" id="IPR050346">
    <property type="entry name" value="FMO-like"/>
</dbReference>
<dbReference type="InterPro" id="IPR036188">
    <property type="entry name" value="FAD/NAD-bd_sf"/>
</dbReference>
<dbReference type="Gene3D" id="3.50.50.60">
    <property type="entry name" value="FAD/NAD(P)-binding domain"/>
    <property type="match status" value="1"/>
</dbReference>
<dbReference type="SUPFAM" id="SSF51905">
    <property type="entry name" value="FAD/NAD(P)-binding domain"/>
    <property type="match status" value="2"/>
</dbReference>
<dbReference type="GO" id="GO:0016491">
    <property type="term" value="F:oxidoreductase activity"/>
    <property type="evidence" value="ECO:0007669"/>
    <property type="project" value="UniProtKB-KW"/>
</dbReference>
<accession>A0A1L9SL78</accession>
<organism evidence="4 5">
    <name type="scientific">Penicilliopsis zonata CBS 506.65</name>
    <dbReference type="NCBI Taxonomy" id="1073090"/>
    <lineage>
        <taxon>Eukaryota</taxon>
        <taxon>Fungi</taxon>
        <taxon>Dikarya</taxon>
        <taxon>Ascomycota</taxon>
        <taxon>Pezizomycotina</taxon>
        <taxon>Eurotiomycetes</taxon>
        <taxon>Eurotiomycetidae</taxon>
        <taxon>Eurotiales</taxon>
        <taxon>Aspergillaceae</taxon>
        <taxon>Penicilliopsis</taxon>
    </lineage>
</organism>
<evidence type="ECO:0000256" key="1">
    <source>
        <dbReference type="ARBA" id="ARBA00022630"/>
    </source>
</evidence>
<reference evidence="5" key="1">
    <citation type="journal article" date="2017" name="Genome Biol.">
        <title>Comparative genomics reveals high biological diversity and specific adaptations in the industrially and medically important fungal genus Aspergillus.</title>
        <authorList>
            <person name="de Vries R.P."/>
            <person name="Riley R."/>
            <person name="Wiebenga A."/>
            <person name="Aguilar-Osorio G."/>
            <person name="Amillis S."/>
            <person name="Uchima C.A."/>
            <person name="Anderluh G."/>
            <person name="Asadollahi M."/>
            <person name="Askin M."/>
            <person name="Barry K."/>
            <person name="Battaglia E."/>
            <person name="Bayram O."/>
            <person name="Benocci T."/>
            <person name="Braus-Stromeyer S.A."/>
            <person name="Caldana C."/>
            <person name="Canovas D."/>
            <person name="Cerqueira G.C."/>
            <person name="Chen F."/>
            <person name="Chen W."/>
            <person name="Choi C."/>
            <person name="Clum A."/>
            <person name="Dos Santos R.A."/>
            <person name="Damasio A.R."/>
            <person name="Diallinas G."/>
            <person name="Emri T."/>
            <person name="Fekete E."/>
            <person name="Flipphi M."/>
            <person name="Freyberg S."/>
            <person name="Gallo A."/>
            <person name="Gournas C."/>
            <person name="Habgood R."/>
            <person name="Hainaut M."/>
            <person name="Harispe M.L."/>
            <person name="Henrissat B."/>
            <person name="Hilden K.S."/>
            <person name="Hope R."/>
            <person name="Hossain A."/>
            <person name="Karabika E."/>
            <person name="Karaffa L."/>
            <person name="Karanyi Z."/>
            <person name="Krasevec N."/>
            <person name="Kuo A."/>
            <person name="Kusch H."/>
            <person name="LaButti K."/>
            <person name="Lagendijk E.L."/>
            <person name="Lapidus A."/>
            <person name="Levasseur A."/>
            <person name="Lindquist E."/>
            <person name="Lipzen A."/>
            <person name="Logrieco A.F."/>
            <person name="MacCabe A."/>
            <person name="Maekelae M.R."/>
            <person name="Malavazi I."/>
            <person name="Melin P."/>
            <person name="Meyer V."/>
            <person name="Mielnichuk N."/>
            <person name="Miskei M."/>
            <person name="Molnar A.P."/>
            <person name="Mule G."/>
            <person name="Ngan C.Y."/>
            <person name="Orejas M."/>
            <person name="Orosz E."/>
            <person name="Ouedraogo J.P."/>
            <person name="Overkamp K.M."/>
            <person name="Park H.-S."/>
            <person name="Perrone G."/>
            <person name="Piumi F."/>
            <person name="Punt P.J."/>
            <person name="Ram A.F."/>
            <person name="Ramon A."/>
            <person name="Rauscher S."/>
            <person name="Record E."/>
            <person name="Riano-Pachon D.M."/>
            <person name="Robert V."/>
            <person name="Roehrig J."/>
            <person name="Ruller R."/>
            <person name="Salamov A."/>
            <person name="Salih N.S."/>
            <person name="Samson R.A."/>
            <person name="Sandor E."/>
            <person name="Sanguinetti M."/>
            <person name="Schuetze T."/>
            <person name="Sepcic K."/>
            <person name="Shelest E."/>
            <person name="Sherlock G."/>
            <person name="Sophianopoulou V."/>
            <person name="Squina F.M."/>
            <person name="Sun H."/>
            <person name="Susca A."/>
            <person name="Todd R.B."/>
            <person name="Tsang A."/>
            <person name="Unkles S.E."/>
            <person name="van de Wiele N."/>
            <person name="van Rossen-Uffink D."/>
            <person name="Oliveira J.V."/>
            <person name="Vesth T.C."/>
            <person name="Visser J."/>
            <person name="Yu J.-H."/>
            <person name="Zhou M."/>
            <person name="Andersen M.R."/>
            <person name="Archer D.B."/>
            <person name="Baker S.E."/>
            <person name="Benoit I."/>
            <person name="Brakhage A.A."/>
            <person name="Braus G.H."/>
            <person name="Fischer R."/>
            <person name="Frisvad J.C."/>
            <person name="Goldman G.H."/>
            <person name="Houbraken J."/>
            <person name="Oakley B."/>
            <person name="Pocsi I."/>
            <person name="Scazzocchio C."/>
            <person name="Seiboth B."/>
            <person name="vanKuyk P.A."/>
            <person name="Wortman J."/>
            <person name="Dyer P.S."/>
            <person name="Grigoriev I.V."/>
        </authorList>
    </citation>
    <scope>NUCLEOTIDE SEQUENCE [LARGE SCALE GENOMIC DNA]</scope>
    <source>
        <strain evidence="5">CBS 506.65</strain>
    </source>
</reference>
<keyword evidence="5" id="KW-1185">Reference proteome</keyword>
<dbReference type="EMBL" id="KV878340">
    <property type="protein sequence ID" value="OJJ48022.1"/>
    <property type="molecule type" value="Genomic_DNA"/>
</dbReference>
<proteinExistence type="predicted"/>
<keyword evidence="2" id="KW-0274">FAD</keyword>
<keyword evidence="1" id="KW-0285">Flavoprotein</keyword>
<dbReference type="FunFam" id="3.50.50.60:FF:000258">
    <property type="entry name" value="Flavin-binding monooxygenase-like protein (AFU_orthologue AFUA_6G01900)"/>
    <property type="match status" value="1"/>
</dbReference>
<gene>
    <name evidence="4" type="ORF">ASPZODRAFT_64389</name>
</gene>
<dbReference type="RefSeq" id="XP_022582532.1">
    <property type="nucleotide sequence ID" value="XM_022729226.1"/>
</dbReference>
<protein>
    <submittedName>
        <fullName evidence="4">Uncharacterized protein</fullName>
    </submittedName>
</protein>